<dbReference type="InterPro" id="IPR003807">
    <property type="entry name" value="DUF202"/>
</dbReference>
<comment type="subcellular location">
    <subcellularLocation>
        <location evidence="1">Endomembrane system</location>
        <topology evidence="1">Multi-pass membrane protein</topology>
    </subcellularLocation>
</comment>
<dbReference type="RefSeq" id="WP_108577821.1">
    <property type="nucleotide sequence ID" value="NZ_CP026952.1"/>
</dbReference>
<dbReference type="GO" id="GO:0012505">
    <property type="term" value="C:endomembrane system"/>
    <property type="evidence" value="ECO:0007669"/>
    <property type="project" value="UniProtKB-SubCell"/>
</dbReference>
<dbReference type="KEGG" id="aez:C3E78_08170"/>
<evidence type="ECO:0000256" key="1">
    <source>
        <dbReference type="ARBA" id="ARBA00004127"/>
    </source>
</evidence>
<dbReference type="OrthoDB" id="582337at2"/>
<keyword evidence="3" id="KW-1133">Transmembrane helix</keyword>
<keyword evidence="4" id="KW-0472">Membrane</keyword>
<gene>
    <name evidence="5" type="ORF">C3E78_08170</name>
</gene>
<dbReference type="EMBL" id="CP026952">
    <property type="protein sequence ID" value="AWB92176.1"/>
    <property type="molecule type" value="Genomic_DNA"/>
</dbReference>
<evidence type="ECO:0000256" key="3">
    <source>
        <dbReference type="ARBA" id="ARBA00022989"/>
    </source>
</evidence>
<dbReference type="Proteomes" id="UP000244384">
    <property type="component" value="Chromosome"/>
</dbReference>
<name>A0A2S0WLH9_9ACTN</name>
<reference evidence="6" key="1">
    <citation type="submission" date="2018-01" db="EMBL/GenBank/DDBJ databases">
        <authorList>
            <person name="Li J."/>
        </authorList>
    </citation>
    <scope>NUCLEOTIDE SEQUENCE [LARGE SCALE GENOMIC DNA]</scope>
    <source>
        <strain evidence="6">592</strain>
    </source>
</reference>
<evidence type="ECO:0000313" key="5">
    <source>
        <dbReference type="EMBL" id="AWB92176.1"/>
    </source>
</evidence>
<keyword evidence="6" id="KW-1185">Reference proteome</keyword>
<accession>A0A5F2ETU6</accession>
<dbReference type="AlphaFoldDB" id="A0A2S0WLH9"/>
<dbReference type="Pfam" id="PF02656">
    <property type="entry name" value="DUF202"/>
    <property type="match status" value="1"/>
</dbReference>
<evidence type="ECO:0000313" key="6">
    <source>
        <dbReference type="Proteomes" id="UP000244384"/>
    </source>
</evidence>
<proteinExistence type="predicted"/>
<organism evidence="5 6">
    <name type="scientific">Aeromicrobium chenweiae</name>
    <dbReference type="NCBI Taxonomy" id="2079793"/>
    <lineage>
        <taxon>Bacteria</taxon>
        <taxon>Bacillati</taxon>
        <taxon>Actinomycetota</taxon>
        <taxon>Actinomycetes</taxon>
        <taxon>Propionibacteriales</taxon>
        <taxon>Nocardioidaceae</taxon>
        <taxon>Aeromicrobium</taxon>
    </lineage>
</organism>
<accession>A0A2S0WLH9</accession>
<keyword evidence="2" id="KW-0812">Transmembrane</keyword>
<evidence type="ECO:0000256" key="4">
    <source>
        <dbReference type="ARBA" id="ARBA00023136"/>
    </source>
</evidence>
<sequence length="120" mass="13391">MRERRHRRPHWVYGQGDDPDYSSSLANERTFLTWVRTALALLAAGVALDVVDLSISSQQQKAIAMTLLILAVVTALVSWVRWGLVERSMRRREPMPPIGFGALLVLALVGISAILIIAWL</sequence>
<protein>
    <submittedName>
        <fullName evidence="5">Uncharacterized protein</fullName>
    </submittedName>
</protein>
<evidence type="ECO:0000256" key="2">
    <source>
        <dbReference type="ARBA" id="ARBA00022692"/>
    </source>
</evidence>